<evidence type="ECO:0000313" key="1">
    <source>
        <dbReference type="EMBL" id="RXW11301.1"/>
    </source>
</evidence>
<dbReference type="STRING" id="2316362.A0A4Q2CZD0"/>
<protein>
    <recommendedName>
        <fullName evidence="3">F-box domain-containing protein</fullName>
    </recommendedName>
</protein>
<gene>
    <name evidence="1" type="ORF">EST38_g14554</name>
</gene>
<keyword evidence="2" id="KW-1185">Reference proteome</keyword>
<organism evidence="1 2">
    <name type="scientific">Candolleomyces aberdarensis</name>
    <dbReference type="NCBI Taxonomy" id="2316362"/>
    <lineage>
        <taxon>Eukaryota</taxon>
        <taxon>Fungi</taxon>
        <taxon>Dikarya</taxon>
        <taxon>Basidiomycota</taxon>
        <taxon>Agaricomycotina</taxon>
        <taxon>Agaricomycetes</taxon>
        <taxon>Agaricomycetidae</taxon>
        <taxon>Agaricales</taxon>
        <taxon>Agaricineae</taxon>
        <taxon>Psathyrellaceae</taxon>
        <taxon>Candolleomyces</taxon>
    </lineage>
</organism>
<name>A0A4Q2CZD0_9AGAR</name>
<dbReference type="OrthoDB" id="3543113at2759"/>
<comment type="caution">
    <text evidence="1">The sequence shown here is derived from an EMBL/GenBank/DDBJ whole genome shotgun (WGS) entry which is preliminary data.</text>
</comment>
<evidence type="ECO:0008006" key="3">
    <source>
        <dbReference type="Google" id="ProtNLM"/>
    </source>
</evidence>
<proteinExistence type="predicted"/>
<dbReference type="SUPFAM" id="SSF52047">
    <property type="entry name" value="RNI-like"/>
    <property type="match status" value="1"/>
</dbReference>
<dbReference type="InterPro" id="IPR032675">
    <property type="entry name" value="LRR_dom_sf"/>
</dbReference>
<dbReference type="EMBL" id="SDEE01002062">
    <property type="protein sequence ID" value="RXW11301.1"/>
    <property type="molecule type" value="Genomic_DNA"/>
</dbReference>
<dbReference type="Gene3D" id="3.80.10.10">
    <property type="entry name" value="Ribonuclease Inhibitor"/>
    <property type="match status" value="1"/>
</dbReference>
<dbReference type="Proteomes" id="UP000290288">
    <property type="component" value="Unassembled WGS sequence"/>
</dbReference>
<accession>A0A4Q2CZD0</accession>
<dbReference type="AlphaFoldDB" id="A0A4Q2CZD0"/>
<evidence type="ECO:0000313" key="2">
    <source>
        <dbReference type="Proteomes" id="UP000290288"/>
    </source>
</evidence>
<reference evidence="1 2" key="1">
    <citation type="submission" date="2019-01" db="EMBL/GenBank/DDBJ databases">
        <title>Draft genome sequence of Psathyrella aberdarensis IHI B618.</title>
        <authorList>
            <person name="Buettner E."/>
            <person name="Kellner H."/>
        </authorList>
    </citation>
    <scope>NUCLEOTIDE SEQUENCE [LARGE SCALE GENOMIC DNA]</scope>
    <source>
        <strain evidence="1 2">IHI B618</strain>
    </source>
</reference>
<sequence length="551" mass="62664">MEAVFKTPELVDLILGYFRVIPSNNSLGPSERIHVSREDLQVTSDDEKRSALYRMALTNKAISHTALPILWFTIDGILPLLKLVSGLKNDNTVGRWVLTRTLFSRDFERLEFFSSMVKHIVLHGATQPLCELVHPSAVFDICMMRRDKPLVPGLKTLWIENTCEYGTLLLTETLKWVKIVDARDPESQDIPSPSAWNLLRLLPARAPFLEELYVGSPPSSSNLSDILKLEHLKKLTFDISDRHWLSIDVSARYHFFKGLERLARLRELDVGGMLEDYRSTIDPLLEPKAVCYRFPALETLKLTGFDDHLLKLLTQLPGNSLKELAFRLDDNETWDDLYEGEDDEGISKFRLDEAFSSLGGRNFLSLTKLAIDCDGPTFKGNHLRSLLQAAGMIHFDLQPACWELDDELILEMASAWPNLECFRLFTGYPPPPLAWPTLVSLQTFARLCPKLRRISIDVDPKVTAIPPGQPPHRLEHLTVFSVGRNANIVESNVPAVAEFLSATFPALMLAFCERWRQVGYIEGENWDAVFQVLLRDRNKDEVAALKNMFTY</sequence>